<dbReference type="Proteomes" id="UP000077339">
    <property type="component" value="Unassembled WGS sequence"/>
</dbReference>
<dbReference type="EMBL" id="JFHK01000001">
    <property type="protein sequence ID" value="OAA32534.1"/>
    <property type="molecule type" value="Genomic_DNA"/>
</dbReference>
<dbReference type="RefSeq" id="WP_068345164.1">
    <property type="nucleotide sequence ID" value="NZ_JFHK01000001.1"/>
</dbReference>
<protein>
    <submittedName>
        <fullName evidence="1">ATPase</fullName>
    </submittedName>
</protein>
<organism evidence="1 2">
    <name type="scientific">Kosmotoga arenicorallina S304</name>
    <dbReference type="NCBI Taxonomy" id="1453497"/>
    <lineage>
        <taxon>Bacteria</taxon>
        <taxon>Thermotogati</taxon>
        <taxon>Thermotogota</taxon>
        <taxon>Thermotogae</taxon>
        <taxon>Kosmotogales</taxon>
        <taxon>Kosmotogaceae</taxon>
        <taxon>Kosmotoga</taxon>
    </lineage>
</organism>
<accession>A0A182C875</accession>
<dbReference type="AlphaFoldDB" id="A0A182C875"/>
<proteinExistence type="predicted"/>
<keyword evidence="2" id="KW-1185">Reference proteome</keyword>
<comment type="caution">
    <text evidence="1">The sequence shown here is derived from an EMBL/GenBank/DDBJ whole genome shotgun (WGS) entry which is preliminary data.</text>
</comment>
<reference evidence="1 2" key="1">
    <citation type="submission" date="2014-02" db="EMBL/GenBank/DDBJ databases">
        <title>Kosmotoga genome sequencing.</title>
        <authorList>
            <person name="Pollo S.M."/>
            <person name="Charchuk R."/>
            <person name="Nesbo C.L."/>
        </authorList>
    </citation>
    <scope>NUCLEOTIDE SEQUENCE [LARGE SCALE GENOMIC DNA]</scope>
    <source>
        <strain evidence="1 2">S304</strain>
    </source>
</reference>
<evidence type="ECO:0000313" key="1">
    <source>
        <dbReference type="EMBL" id="OAA32534.1"/>
    </source>
</evidence>
<dbReference type="OrthoDB" id="7052199at2"/>
<sequence length="587" mass="66923">MRSVVIDGHVSYNAVTQIFNSATFRSLLTELIKDSERKKTSLCSLFELFVKNPKESVFEEKYDLNSMVQLLLALMVNTIEEIDNSRCYSFPLLSDKKTLLVKFVDRLFNLWRSKHRFMLRRDAYTPARLKRIFKQAVLVNTNAELRSLVLSTYRQILINISDVSLKILRQEPGGAQVSFLVDRPEIHKDAMIEKASWLYDLDFVWSIVFEPPVIFYTRSNKRRGLFKVVDKPILHKLNIDTPRNWLLFPIFVGKKLIFVITNKEYLALAAGLGNLFEIANFDNIRNRKPDGIYIFGMDDEFFDRPEDINGVIYKENDFYVGMVGDHPSVDYFGYMKKMILTIHNLLTIDEGRLPIHGALAHIRLTNGKSANVMLLGDSGAGKSETLDALNQLKEEVSEVNILIDDMGSLDINQKGEVVAYGTETGAFVRLDDLQPGYAYSTMDRSIFMNPNVVNARVIVPYSNYDEIVRPTKIDYFLYANNYQKVEEGNKLRFFDSLEEALEVFSKGARMAKGTTAEKGLTYSYFANPFGAVQRKEEHSQIAGKYIEAMIKSGVKIGEIYTQLGISGYEQTGPLQAAQSLIELIKNS</sequence>
<gene>
    <name evidence="1" type="ORF">AT15_00215</name>
</gene>
<evidence type="ECO:0000313" key="2">
    <source>
        <dbReference type="Proteomes" id="UP000077339"/>
    </source>
</evidence>
<dbReference type="SUPFAM" id="SSF53795">
    <property type="entry name" value="PEP carboxykinase-like"/>
    <property type="match status" value="1"/>
</dbReference>
<dbReference type="PATRIC" id="fig|1453497.3.peg.51"/>
<dbReference type="STRING" id="1453497.AT15_00215"/>
<name>A0A182C875_9BACT</name>